<comment type="catalytic activity">
    <reaction evidence="4">
        <text>3',5'-cyclic UMP + H2O = UMP + H(+)</text>
        <dbReference type="Rhea" id="RHEA:70575"/>
        <dbReference type="ChEBI" id="CHEBI:15377"/>
        <dbReference type="ChEBI" id="CHEBI:15378"/>
        <dbReference type="ChEBI" id="CHEBI:57865"/>
        <dbReference type="ChEBI" id="CHEBI:184387"/>
    </reaction>
    <physiologicalReaction direction="left-to-right" evidence="4">
        <dbReference type="Rhea" id="RHEA:70576"/>
    </physiologicalReaction>
</comment>
<organism evidence="6 7">
    <name type="scientific">Brevibacillus fluminis</name>
    <dbReference type="NCBI Taxonomy" id="511487"/>
    <lineage>
        <taxon>Bacteria</taxon>
        <taxon>Bacillati</taxon>
        <taxon>Bacillota</taxon>
        <taxon>Bacilli</taxon>
        <taxon>Bacillales</taxon>
        <taxon>Paenibacillaceae</taxon>
        <taxon>Brevibacillus</taxon>
    </lineage>
</organism>
<dbReference type="InterPro" id="IPR050114">
    <property type="entry name" value="UPF0173_UPF0282_UlaG_hydrolase"/>
</dbReference>
<comment type="function">
    <text evidence="3">Counteracts the endogenous Pycsar antiviral defense system. Phosphodiesterase that enables metal-dependent hydrolysis of host cyclic nucleotide Pycsar defense signals such as cCMP and cUMP.</text>
</comment>
<dbReference type="GO" id="GO:0016787">
    <property type="term" value="F:hydrolase activity"/>
    <property type="evidence" value="ECO:0007669"/>
    <property type="project" value="UniProtKB-KW"/>
</dbReference>
<dbReference type="Gene3D" id="3.60.15.10">
    <property type="entry name" value="Ribonuclease Z/Hydroxyacylglutathione hydrolase-like"/>
    <property type="match status" value="1"/>
</dbReference>
<keyword evidence="7" id="KW-1185">Reference proteome</keyword>
<dbReference type="PANTHER" id="PTHR43546">
    <property type="entry name" value="UPF0173 METAL-DEPENDENT HYDROLASE MJ1163-RELATED"/>
    <property type="match status" value="1"/>
</dbReference>
<dbReference type="RefSeq" id="WP_122917463.1">
    <property type="nucleotide sequence ID" value="NZ_RHHQ01000007.1"/>
</dbReference>
<protein>
    <submittedName>
        <fullName evidence="6">MBL fold metallo-hydrolase</fullName>
    </submittedName>
</protein>
<proteinExistence type="predicted"/>
<sequence length="257" mass="27628">MKIQLIRHATLLIEYKGRTLLLDPMLSEQGAMPPVVNTANAVNNPRVSLPFAIAPLLEKLDGIIVTHLHGDHLDQAAIAQLPKGLPLFCQPEDQNVLRGHGFTQVIPVDRELTWESIRLTRTGGQHGTGEIGAKMGPVSGFVLAAQDEPTLYVAGDTIWCEEVADALAAHTPAVVAVNSGAAQFLVGDPITMTAADVVEVCRHAPQATVLPVHLEVWNHCFLTRSQLAEALEVEGLGKQAVILADGEDYVHTDSKLD</sequence>
<dbReference type="EMBL" id="RHHQ01000007">
    <property type="protein sequence ID" value="RNB90537.1"/>
    <property type="molecule type" value="Genomic_DNA"/>
</dbReference>
<dbReference type="PANTHER" id="PTHR43546:SF9">
    <property type="entry name" value="L-ASCORBATE-6-PHOSPHATE LACTONASE ULAG-RELATED"/>
    <property type="match status" value="1"/>
</dbReference>
<dbReference type="SMART" id="SM00849">
    <property type="entry name" value="Lactamase_B"/>
    <property type="match status" value="1"/>
</dbReference>
<keyword evidence="1 6" id="KW-0378">Hydrolase</keyword>
<reference evidence="6 7" key="1">
    <citation type="submission" date="2018-10" db="EMBL/GenBank/DDBJ databases">
        <title>Phylogenomics of Brevibacillus.</title>
        <authorList>
            <person name="Dunlap C."/>
        </authorList>
    </citation>
    <scope>NUCLEOTIDE SEQUENCE [LARGE SCALE GENOMIC DNA]</scope>
    <source>
        <strain evidence="6 7">JCM 15716</strain>
    </source>
</reference>
<evidence type="ECO:0000256" key="1">
    <source>
        <dbReference type="ARBA" id="ARBA00022801"/>
    </source>
</evidence>
<evidence type="ECO:0000256" key="3">
    <source>
        <dbReference type="ARBA" id="ARBA00034301"/>
    </source>
</evidence>
<evidence type="ECO:0000256" key="2">
    <source>
        <dbReference type="ARBA" id="ARBA00034221"/>
    </source>
</evidence>
<evidence type="ECO:0000313" key="6">
    <source>
        <dbReference type="EMBL" id="RNB90537.1"/>
    </source>
</evidence>
<dbReference type="SUPFAM" id="SSF56281">
    <property type="entry name" value="Metallo-hydrolase/oxidoreductase"/>
    <property type="match status" value="1"/>
</dbReference>
<dbReference type="InterPro" id="IPR001279">
    <property type="entry name" value="Metallo-B-lactamas"/>
</dbReference>
<name>A0A3M8DU94_9BACL</name>
<dbReference type="AlphaFoldDB" id="A0A3M8DU94"/>
<dbReference type="Pfam" id="PF12706">
    <property type="entry name" value="Lactamase_B_2"/>
    <property type="match status" value="1"/>
</dbReference>
<feature type="domain" description="Metallo-beta-lactamase" evidence="5">
    <location>
        <begin position="7"/>
        <end position="213"/>
    </location>
</feature>
<comment type="caution">
    <text evidence="6">The sequence shown here is derived from an EMBL/GenBank/DDBJ whole genome shotgun (WGS) entry which is preliminary data.</text>
</comment>
<evidence type="ECO:0000259" key="5">
    <source>
        <dbReference type="SMART" id="SM00849"/>
    </source>
</evidence>
<evidence type="ECO:0000256" key="4">
    <source>
        <dbReference type="ARBA" id="ARBA00048505"/>
    </source>
</evidence>
<dbReference type="OrthoDB" id="9805728at2"/>
<dbReference type="Proteomes" id="UP000271031">
    <property type="component" value="Unassembled WGS sequence"/>
</dbReference>
<dbReference type="InterPro" id="IPR036866">
    <property type="entry name" value="RibonucZ/Hydroxyglut_hydro"/>
</dbReference>
<comment type="catalytic activity">
    <reaction evidence="2">
        <text>3',5'-cyclic CMP + H2O = CMP + H(+)</text>
        <dbReference type="Rhea" id="RHEA:72675"/>
        <dbReference type="ChEBI" id="CHEBI:15377"/>
        <dbReference type="ChEBI" id="CHEBI:15378"/>
        <dbReference type="ChEBI" id="CHEBI:58003"/>
        <dbReference type="ChEBI" id="CHEBI:60377"/>
    </reaction>
    <physiologicalReaction direction="left-to-right" evidence="2">
        <dbReference type="Rhea" id="RHEA:72676"/>
    </physiologicalReaction>
</comment>
<gene>
    <name evidence="6" type="ORF">EDM56_08510</name>
</gene>
<accession>A0A3M8DU94</accession>
<evidence type="ECO:0000313" key="7">
    <source>
        <dbReference type="Proteomes" id="UP000271031"/>
    </source>
</evidence>